<dbReference type="SUPFAM" id="SSF51690">
    <property type="entry name" value="Nicotinate/Quinolinate PRTase C-terminal domain-like"/>
    <property type="match status" value="1"/>
</dbReference>
<dbReference type="EC" id="2.4.2.12" evidence="6"/>
<dbReference type="Proteomes" id="UP001321486">
    <property type="component" value="Plasmid pNBRC108728a"/>
</dbReference>
<dbReference type="InterPro" id="IPR036068">
    <property type="entry name" value="Nicotinate_pribotase-like_C"/>
</dbReference>
<sequence>MRRFYKGDNGIVLQSVPATEHSVMTAGTPERGDETDMFRSIISLYPSGIVSVVSDTYDLWAVLTKVLPELHDEIVTRDGKLVIRPDSGDPADILCGTAIQKNLPADKGVVELLWDEFGGTVNEQGYKVLDPHIGAIYGDSITVERAKDIVERLAAKGFASTNVVFGVGSFTYQYVTRDTFGSAIKATWVLRSGEGHPMRKDPVTDNGSKRSARGRLAVLVGDRGELTLHENVDAATEAQSLLQPVWADGEFIEYQSFRNVRDRLAEQAASLAARTETVAA</sequence>
<accession>A0ABN6Y614</accession>
<dbReference type="InterPro" id="IPR013785">
    <property type="entry name" value="Aldolase_TIM"/>
</dbReference>
<protein>
    <recommendedName>
        <fullName evidence="7">Nicotinamide phosphoribosyltransferase</fullName>
        <ecNumber evidence="6">2.4.2.12</ecNumber>
    </recommendedName>
</protein>
<evidence type="ECO:0000313" key="9">
    <source>
        <dbReference type="EMBL" id="BDZ52601.1"/>
    </source>
</evidence>
<reference evidence="10" key="1">
    <citation type="journal article" date="2019" name="Int. J. Syst. Evol. Microbiol.">
        <title>The Global Catalogue of Microorganisms (GCM) 10K type strain sequencing project: providing services to taxonomists for standard genome sequencing and annotation.</title>
        <authorList>
            <consortium name="The Broad Institute Genomics Platform"/>
            <consortium name="The Broad Institute Genome Sequencing Center for Infectious Disease"/>
            <person name="Wu L."/>
            <person name="Ma J."/>
        </authorList>
    </citation>
    <scope>NUCLEOTIDE SEQUENCE [LARGE SCALE GENOMIC DNA]</scope>
    <source>
        <strain evidence="10">NBRC 108728</strain>
    </source>
</reference>
<feature type="domain" description="Nicotinate/nicotinamide phosphoribosyltransferase" evidence="8">
    <location>
        <begin position="15"/>
        <end position="220"/>
    </location>
</feature>
<evidence type="ECO:0000256" key="1">
    <source>
        <dbReference type="ARBA" id="ARBA00010897"/>
    </source>
</evidence>
<comment type="pathway">
    <text evidence="5">Cofactor biosynthesis; NAD(+) biosynthesis; nicotinamide D-ribonucleotide from 5-phospho-alpha-D-ribose 1-diphosphate and nicotinamide: step 1/1.</text>
</comment>
<dbReference type="Gene3D" id="3.20.20.70">
    <property type="entry name" value="Aldolase class I"/>
    <property type="match status" value="1"/>
</dbReference>
<keyword evidence="4" id="KW-0808">Transferase</keyword>
<geneLocation type="plasmid" evidence="9 10">
    <name>pNBRC108728a</name>
</geneLocation>
<evidence type="ECO:0000259" key="8">
    <source>
        <dbReference type="Pfam" id="PF04095"/>
    </source>
</evidence>
<gene>
    <name evidence="9" type="ORF">GCM10025867_48420</name>
</gene>
<dbReference type="EMBL" id="AP027733">
    <property type="protein sequence ID" value="BDZ52601.1"/>
    <property type="molecule type" value="Genomic_DNA"/>
</dbReference>
<comment type="similarity">
    <text evidence="1">Belongs to the NAPRTase family.</text>
</comment>
<keyword evidence="10" id="KW-1185">Reference proteome</keyword>
<evidence type="ECO:0000256" key="6">
    <source>
        <dbReference type="ARBA" id="ARBA00035024"/>
    </source>
</evidence>
<evidence type="ECO:0000256" key="7">
    <source>
        <dbReference type="ARBA" id="ARBA00035036"/>
    </source>
</evidence>
<organism evidence="9 10">
    <name type="scientific">Frondihabitans sucicola</name>
    <dbReference type="NCBI Taxonomy" id="1268041"/>
    <lineage>
        <taxon>Bacteria</taxon>
        <taxon>Bacillati</taxon>
        <taxon>Actinomycetota</taxon>
        <taxon>Actinomycetes</taxon>
        <taxon>Micrococcales</taxon>
        <taxon>Microbacteriaceae</taxon>
        <taxon>Frondihabitans</taxon>
    </lineage>
</organism>
<dbReference type="InterPro" id="IPR041525">
    <property type="entry name" value="N/Namide_PRibTrfase"/>
</dbReference>
<dbReference type="PANTHER" id="PTHR43816">
    <property type="entry name" value="NICOTINAMIDE PHOSPHORIBOSYLTRANSFERASE"/>
    <property type="match status" value="1"/>
</dbReference>
<keyword evidence="3" id="KW-0328">Glycosyltransferase</keyword>
<evidence type="ECO:0000256" key="3">
    <source>
        <dbReference type="ARBA" id="ARBA00022676"/>
    </source>
</evidence>
<evidence type="ECO:0000313" key="10">
    <source>
        <dbReference type="Proteomes" id="UP001321486"/>
    </source>
</evidence>
<evidence type="ECO:0000256" key="5">
    <source>
        <dbReference type="ARBA" id="ARBA00035007"/>
    </source>
</evidence>
<evidence type="ECO:0000256" key="4">
    <source>
        <dbReference type="ARBA" id="ARBA00022679"/>
    </source>
</evidence>
<keyword evidence="9" id="KW-0614">Plasmid</keyword>
<proteinExistence type="inferred from homology"/>
<evidence type="ECO:0000256" key="2">
    <source>
        <dbReference type="ARBA" id="ARBA00022642"/>
    </source>
</evidence>
<name>A0ABN6Y614_9MICO</name>
<keyword evidence="2" id="KW-0662">Pyridine nucleotide biosynthesis</keyword>
<dbReference type="Pfam" id="PF04095">
    <property type="entry name" value="NAPRTase"/>
    <property type="match status" value="1"/>
</dbReference>
<dbReference type="InterPro" id="IPR016471">
    <property type="entry name" value="Nicotinamide_PRibTrfase"/>
</dbReference>
<dbReference type="PANTHER" id="PTHR43816:SF1">
    <property type="entry name" value="NICOTINAMIDE PHOSPHORIBOSYLTRANSFERASE"/>
    <property type="match status" value="1"/>
</dbReference>